<dbReference type="RefSeq" id="WP_338201615.1">
    <property type="nucleotide sequence ID" value="NZ_JAEKNR010000116.1"/>
</dbReference>
<proteinExistence type="inferred from homology"/>
<evidence type="ECO:0000256" key="5">
    <source>
        <dbReference type="ARBA" id="ARBA00022801"/>
    </source>
</evidence>
<dbReference type="AlphaFoldDB" id="A0A934NDK7"/>
<gene>
    <name evidence="8" type="ORF">JF922_10690</name>
</gene>
<keyword evidence="5" id="KW-0378">Hydrolase</keyword>
<dbReference type="GO" id="GO:0016787">
    <property type="term" value="F:hydrolase activity"/>
    <property type="evidence" value="ECO:0007669"/>
    <property type="project" value="UniProtKB-KW"/>
</dbReference>
<accession>A0A934NDK7</accession>
<keyword evidence="2" id="KW-1277">Toxin-antitoxin system</keyword>
<keyword evidence="7" id="KW-0346">Stress response</keyword>
<sequence length="68" mass="7995">MAKARQVRAALERDGWRLVRQTGSHRLYRKGEMTAVFAFHDREDIGGPMMARIARQFGYTLEELRRMV</sequence>
<dbReference type="GO" id="GO:0004519">
    <property type="term" value="F:endonuclease activity"/>
    <property type="evidence" value="ECO:0007669"/>
    <property type="project" value="UniProtKB-KW"/>
</dbReference>
<comment type="similarity">
    <text evidence="1">Belongs to the HicA mRNA interferase family.</text>
</comment>
<dbReference type="InterPro" id="IPR038570">
    <property type="entry name" value="HicA_sf"/>
</dbReference>
<comment type="caution">
    <text evidence="8">The sequence shown here is derived from an EMBL/GenBank/DDBJ whole genome shotgun (WGS) entry which is preliminary data.</text>
</comment>
<evidence type="ECO:0000313" key="8">
    <source>
        <dbReference type="EMBL" id="MBJ7598537.1"/>
    </source>
</evidence>
<dbReference type="Proteomes" id="UP000612893">
    <property type="component" value="Unassembled WGS sequence"/>
</dbReference>
<evidence type="ECO:0000256" key="3">
    <source>
        <dbReference type="ARBA" id="ARBA00022722"/>
    </source>
</evidence>
<keyword evidence="3" id="KW-0540">Nuclease</keyword>
<keyword evidence="4" id="KW-0255">Endonuclease</keyword>
<dbReference type="EMBL" id="JAEKNR010000116">
    <property type="protein sequence ID" value="MBJ7598537.1"/>
    <property type="molecule type" value="Genomic_DNA"/>
</dbReference>
<evidence type="ECO:0000256" key="1">
    <source>
        <dbReference type="ARBA" id="ARBA00006620"/>
    </source>
</evidence>
<dbReference type="Gene3D" id="3.30.920.30">
    <property type="entry name" value="Hypothetical protein"/>
    <property type="match status" value="1"/>
</dbReference>
<reference evidence="8" key="1">
    <citation type="submission" date="2020-10" db="EMBL/GenBank/DDBJ databases">
        <title>Ca. Dormibacterota MAGs.</title>
        <authorList>
            <person name="Montgomery K."/>
        </authorList>
    </citation>
    <scope>NUCLEOTIDE SEQUENCE [LARGE SCALE GENOMIC DNA]</scope>
    <source>
        <strain evidence="8">SC8812_S17_10</strain>
    </source>
</reference>
<organism evidence="8 9">
    <name type="scientific">Candidatus Nephthysia bennettiae</name>
    <dbReference type="NCBI Taxonomy" id="3127016"/>
    <lineage>
        <taxon>Bacteria</taxon>
        <taxon>Bacillati</taxon>
        <taxon>Candidatus Dormiibacterota</taxon>
        <taxon>Candidatus Dormibacteria</taxon>
        <taxon>Candidatus Dormibacterales</taxon>
        <taxon>Candidatus Dormibacteraceae</taxon>
        <taxon>Candidatus Nephthysia</taxon>
    </lineage>
</organism>
<dbReference type="Pfam" id="PF07927">
    <property type="entry name" value="HicA_toxin"/>
    <property type="match status" value="1"/>
</dbReference>
<keyword evidence="6" id="KW-0694">RNA-binding</keyword>
<protein>
    <submittedName>
        <fullName evidence="8">Type II toxin-antitoxin system HicA family toxin</fullName>
    </submittedName>
</protein>
<name>A0A934NDK7_9BACT</name>
<evidence type="ECO:0000256" key="6">
    <source>
        <dbReference type="ARBA" id="ARBA00022884"/>
    </source>
</evidence>
<evidence type="ECO:0000256" key="2">
    <source>
        <dbReference type="ARBA" id="ARBA00022649"/>
    </source>
</evidence>
<dbReference type="InterPro" id="IPR012933">
    <property type="entry name" value="HicA_mRNA_interferase"/>
</dbReference>
<evidence type="ECO:0000256" key="7">
    <source>
        <dbReference type="ARBA" id="ARBA00023016"/>
    </source>
</evidence>
<dbReference type="SUPFAM" id="SSF54786">
    <property type="entry name" value="YcfA/nrd intein domain"/>
    <property type="match status" value="1"/>
</dbReference>
<keyword evidence="9" id="KW-1185">Reference proteome</keyword>
<evidence type="ECO:0000313" key="9">
    <source>
        <dbReference type="Proteomes" id="UP000612893"/>
    </source>
</evidence>
<evidence type="ECO:0000256" key="4">
    <source>
        <dbReference type="ARBA" id="ARBA00022759"/>
    </source>
</evidence>
<dbReference type="GO" id="GO:0003729">
    <property type="term" value="F:mRNA binding"/>
    <property type="evidence" value="ECO:0007669"/>
    <property type="project" value="InterPro"/>
</dbReference>